<evidence type="ECO:0000313" key="3">
    <source>
        <dbReference type="Proteomes" id="UP000604898"/>
    </source>
</evidence>
<dbReference type="EMBL" id="JAESVD010000005">
    <property type="protein sequence ID" value="MBL4913617.1"/>
    <property type="molecule type" value="Genomic_DNA"/>
</dbReference>
<evidence type="ECO:0000313" key="2">
    <source>
        <dbReference type="EMBL" id="MBL4913617.1"/>
    </source>
</evidence>
<sequence length="107" mass="13264">MYYKYMDAFKFFRQPKVAMFIRLSSMLVAVAMLLHELQLGRSYSWYFAFLYCFFLIPSLYFTRANRYRHFFHMRDVLKPFRIYTVLMTLTYFVLYLHQIITYEPLPT</sequence>
<accession>A0ABS1SYI5</accession>
<keyword evidence="1" id="KW-0472">Membrane</keyword>
<gene>
    <name evidence="2" type="ORF">JMA39_10740</name>
</gene>
<dbReference type="Proteomes" id="UP000604898">
    <property type="component" value="Unassembled WGS sequence"/>
</dbReference>
<feature type="transmembrane region" description="Helical" evidence="1">
    <location>
        <begin position="43"/>
        <end position="61"/>
    </location>
</feature>
<feature type="transmembrane region" description="Helical" evidence="1">
    <location>
        <begin position="20"/>
        <end position="37"/>
    </location>
</feature>
<comment type="caution">
    <text evidence="2">The sequence shown here is derived from an EMBL/GenBank/DDBJ whole genome shotgun (WGS) entry which is preliminary data.</text>
</comment>
<protein>
    <recommendedName>
        <fullName evidence="4">DUF202 domain-containing protein</fullName>
    </recommendedName>
</protein>
<keyword evidence="1" id="KW-1133">Transmembrane helix</keyword>
<reference evidence="2 3" key="1">
    <citation type="submission" date="2021-01" db="EMBL/GenBank/DDBJ databases">
        <title>Genome sequence of Shewanella schlegeliana JCM 11561.</title>
        <authorList>
            <person name="Zhang H."/>
            <person name="Li C."/>
        </authorList>
    </citation>
    <scope>NUCLEOTIDE SEQUENCE [LARGE SCALE GENOMIC DNA]</scope>
    <source>
        <strain evidence="2 3">JCM 11561</strain>
    </source>
</reference>
<proteinExistence type="predicted"/>
<organism evidence="2 3">
    <name type="scientific">Shewanella schlegeliana</name>
    <dbReference type="NCBI Taxonomy" id="190308"/>
    <lineage>
        <taxon>Bacteria</taxon>
        <taxon>Pseudomonadati</taxon>
        <taxon>Pseudomonadota</taxon>
        <taxon>Gammaproteobacteria</taxon>
        <taxon>Alteromonadales</taxon>
        <taxon>Shewanellaceae</taxon>
        <taxon>Shewanella</taxon>
    </lineage>
</organism>
<keyword evidence="3" id="KW-1185">Reference proteome</keyword>
<keyword evidence="1" id="KW-0812">Transmembrane</keyword>
<evidence type="ECO:0008006" key="4">
    <source>
        <dbReference type="Google" id="ProtNLM"/>
    </source>
</evidence>
<feature type="transmembrane region" description="Helical" evidence="1">
    <location>
        <begin position="82"/>
        <end position="100"/>
    </location>
</feature>
<dbReference type="RefSeq" id="WP_202721875.1">
    <property type="nucleotide sequence ID" value="NZ_BPEX01000013.1"/>
</dbReference>
<evidence type="ECO:0000256" key="1">
    <source>
        <dbReference type="SAM" id="Phobius"/>
    </source>
</evidence>
<name>A0ABS1SYI5_9GAMM</name>